<dbReference type="CDD" id="cd10146">
    <property type="entry name" value="LabA_like_C"/>
    <property type="match status" value="1"/>
</dbReference>
<dbReference type="PANTHER" id="PTHR35811:SF1">
    <property type="entry name" value="HTH OST-TYPE DOMAIN-CONTAINING PROTEIN"/>
    <property type="match status" value="1"/>
</dbReference>
<evidence type="ECO:0000313" key="3">
    <source>
        <dbReference type="Proteomes" id="UP000832011"/>
    </source>
</evidence>
<dbReference type="PROSITE" id="PS51644">
    <property type="entry name" value="HTH_OST"/>
    <property type="match status" value="1"/>
</dbReference>
<dbReference type="InterPro" id="IPR021139">
    <property type="entry name" value="NYN"/>
</dbReference>
<protein>
    <submittedName>
        <fullName evidence="2">NYN domain-containing protein</fullName>
    </submittedName>
</protein>
<dbReference type="InterPro" id="IPR041966">
    <property type="entry name" value="LOTUS-like"/>
</dbReference>
<dbReference type="RefSeq" id="WP_234332978.1">
    <property type="nucleotide sequence ID" value="NZ_CABKVG010000005.1"/>
</dbReference>
<dbReference type="PANTHER" id="PTHR35811">
    <property type="entry name" value="SLR1870 PROTEIN"/>
    <property type="match status" value="1"/>
</dbReference>
<organism evidence="2 3">
    <name type="scientific">Vitreoscilla massiliensis</name>
    <dbReference type="NCBI Taxonomy" id="1689272"/>
    <lineage>
        <taxon>Bacteria</taxon>
        <taxon>Pseudomonadati</taxon>
        <taxon>Pseudomonadota</taxon>
        <taxon>Betaproteobacteria</taxon>
        <taxon>Neisseriales</taxon>
        <taxon>Neisseriaceae</taxon>
        <taxon>Vitreoscilla</taxon>
    </lineage>
</organism>
<name>A0ABY4E585_9NEIS</name>
<reference evidence="2 3" key="1">
    <citation type="journal article" date="2022" name="Res Sq">
        <title>Evolution of multicellular longitudinally dividing oral cavity symbionts (Neisseriaceae).</title>
        <authorList>
            <person name="Nyongesa S."/>
            <person name="Weber P."/>
            <person name="Bernet E."/>
            <person name="Pullido F."/>
            <person name="Nieckarz M."/>
            <person name="Delaby M."/>
            <person name="Nieves C."/>
            <person name="Viehboeck T."/>
            <person name="Krause N."/>
            <person name="Rivera-Millot A."/>
            <person name="Nakamura A."/>
            <person name="Vischer N."/>
            <person name="VanNieuwenhze M."/>
            <person name="Brun Y."/>
            <person name="Cava F."/>
            <person name="Bulgheresi S."/>
            <person name="Veyrier F."/>
        </authorList>
    </citation>
    <scope>NUCLEOTIDE SEQUENCE [LARGE SCALE GENOMIC DNA]</scope>
    <source>
        <strain evidence="2 3">SN4</strain>
    </source>
</reference>
<accession>A0ABY4E585</accession>
<dbReference type="Proteomes" id="UP000832011">
    <property type="component" value="Chromosome"/>
</dbReference>
<evidence type="ECO:0000313" key="2">
    <source>
        <dbReference type="EMBL" id="UOO90545.1"/>
    </source>
</evidence>
<keyword evidence="3" id="KW-1185">Reference proteome</keyword>
<dbReference type="Pfam" id="PF12872">
    <property type="entry name" value="OST-HTH"/>
    <property type="match status" value="1"/>
</dbReference>
<dbReference type="EMBL" id="CP091511">
    <property type="protein sequence ID" value="UOO90545.1"/>
    <property type="molecule type" value="Genomic_DNA"/>
</dbReference>
<gene>
    <name evidence="2" type="ORF">LVJ82_06110</name>
</gene>
<evidence type="ECO:0000259" key="1">
    <source>
        <dbReference type="PROSITE" id="PS51644"/>
    </source>
</evidence>
<dbReference type="Pfam" id="PF01936">
    <property type="entry name" value="NYN"/>
    <property type="match status" value="1"/>
</dbReference>
<sequence>MVVSLLREKMQVKKTVFNVSEEKISKIAVLIDADNASAKDIEYILSEITKYGEATVKRIYGNFTDQVGNAWKKCINDLAIKPMQQFSYTTGKNATDGFMIIDAMDLLYTNRFDGFCIISSDSDFTALAIRIKEQGATVYGFGKKQTPKAFVNACSHFTYVENLHPVVENPVEVAKETELVKAKDNIAVAAKTASMDSKHTATKDLPIDLIHSIFEDAEEEWLPMSTVGQRWKLKQVDFDPRSFGAKNFSALIKKLPEIFAWEERELNSQKHVYVKLK</sequence>
<dbReference type="CDD" id="cd11297">
    <property type="entry name" value="PIN_LabA-like_N_1"/>
    <property type="match status" value="1"/>
</dbReference>
<feature type="domain" description="HTH OST-type" evidence="1">
    <location>
        <begin position="202"/>
        <end position="276"/>
    </location>
</feature>
<proteinExistence type="predicted"/>
<dbReference type="Gene3D" id="3.40.50.1010">
    <property type="entry name" value="5'-nuclease"/>
    <property type="match status" value="1"/>
</dbReference>
<dbReference type="Gene3D" id="3.30.420.610">
    <property type="entry name" value="LOTUS domain-like"/>
    <property type="match status" value="1"/>
</dbReference>
<dbReference type="InterPro" id="IPR025605">
    <property type="entry name" value="OST-HTH/LOTUS_dom"/>
</dbReference>